<feature type="transmembrane region" description="Helical" evidence="6">
    <location>
        <begin position="138"/>
        <end position="158"/>
    </location>
</feature>
<evidence type="ECO:0000256" key="6">
    <source>
        <dbReference type="SAM" id="Phobius"/>
    </source>
</evidence>
<sequence>MTTPILLAGIGGLVNRQAGIVNIALEAKMLVGAFVAIVVSSATGGWFLGVISAGMMAAGVGYLFSLTITRANANMIVAGLGLNILVAGGLGFILSWNFGTSGTLRLPDIHLLPKILPAGVAEIPFVGVMLSVLDPLTLFAWASVAALPFLLANTRIGLHLRAAGNAPHVARGVGLREKFLQDMGTTFAGFYSGLAGAHLSLASIGLFNEGITAGRGFIALAAFYFARNRPIGTAMVCLLFGFLDASQIRLQTAGLPPKLISTIPYLMVLIALCIAGWRKRERHELL</sequence>
<organism evidence="7">
    <name type="scientific">marine metagenome</name>
    <dbReference type="NCBI Taxonomy" id="408172"/>
    <lineage>
        <taxon>unclassified sequences</taxon>
        <taxon>metagenomes</taxon>
        <taxon>ecological metagenomes</taxon>
    </lineage>
</organism>
<keyword evidence="3 6" id="KW-0812">Transmembrane</keyword>
<dbReference type="GO" id="GO:0022857">
    <property type="term" value="F:transmembrane transporter activity"/>
    <property type="evidence" value="ECO:0007669"/>
    <property type="project" value="InterPro"/>
</dbReference>
<evidence type="ECO:0000256" key="5">
    <source>
        <dbReference type="ARBA" id="ARBA00023136"/>
    </source>
</evidence>
<feature type="transmembrane region" description="Helical" evidence="6">
    <location>
        <begin position="20"/>
        <end position="39"/>
    </location>
</feature>
<comment type="subcellular location">
    <subcellularLocation>
        <location evidence="1">Cell membrane</location>
        <topology evidence="1">Multi-pass membrane protein</topology>
    </subcellularLocation>
</comment>
<evidence type="ECO:0000256" key="1">
    <source>
        <dbReference type="ARBA" id="ARBA00004651"/>
    </source>
</evidence>
<reference evidence="7" key="1">
    <citation type="submission" date="2018-05" db="EMBL/GenBank/DDBJ databases">
        <authorList>
            <person name="Lanie J.A."/>
            <person name="Ng W.-L."/>
            <person name="Kazmierczak K.M."/>
            <person name="Andrzejewski T.M."/>
            <person name="Davidsen T.M."/>
            <person name="Wayne K.J."/>
            <person name="Tettelin H."/>
            <person name="Glass J.I."/>
            <person name="Rusch D."/>
            <person name="Podicherti R."/>
            <person name="Tsui H.-C.T."/>
            <person name="Winkler M.E."/>
        </authorList>
    </citation>
    <scope>NUCLEOTIDE SEQUENCE</scope>
</reference>
<dbReference type="GO" id="GO:0005886">
    <property type="term" value="C:plasma membrane"/>
    <property type="evidence" value="ECO:0007669"/>
    <property type="project" value="UniProtKB-SubCell"/>
</dbReference>
<evidence type="ECO:0008006" key="8">
    <source>
        <dbReference type="Google" id="ProtNLM"/>
    </source>
</evidence>
<keyword evidence="2" id="KW-1003">Cell membrane</keyword>
<gene>
    <name evidence="7" type="ORF">METZ01_LOCUS52017</name>
</gene>
<proteinExistence type="predicted"/>
<dbReference type="EMBL" id="UINC01002675">
    <property type="protein sequence ID" value="SUZ99163.1"/>
    <property type="molecule type" value="Genomic_DNA"/>
</dbReference>
<keyword evidence="5 6" id="KW-0472">Membrane</keyword>
<keyword evidence="4 6" id="KW-1133">Transmembrane helix</keyword>
<name>A0A381SDG0_9ZZZZ</name>
<dbReference type="PANTHER" id="PTHR43370:SF1">
    <property type="entry name" value="GUANOSINE ABC TRANSPORTER PERMEASE PROTEIN NUPQ"/>
    <property type="match status" value="1"/>
</dbReference>
<dbReference type="Pfam" id="PF02653">
    <property type="entry name" value="BPD_transp_2"/>
    <property type="match status" value="1"/>
</dbReference>
<dbReference type="AlphaFoldDB" id="A0A381SDG0"/>
<dbReference type="InterPro" id="IPR001851">
    <property type="entry name" value="ABC_transp_permease"/>
</dbReference>
<dbReference type="CDD" id="cd06580">
    <property type="entry name" value="TM_PBP1_transp_TpRbsC_like"/>
    <property type="match status" value="1"/>
</dbReference>
<evidence type="ECO:0000256" key="4">
    <source>
        <dbReference type="ARBA" id="ARBA00022989"/>
    </source>
</evidence>
<evidence type="ECO:0000313" key="7">
    <source>
        <dbReference type="EMBL" id="SUZ99163.1"/>
    </source>
</evidence>
<feature type="transmembrane region" description="Helical" evidence="6">
    <location>
        <begin position="259"/>
        <end position="277"/>
    </location>
</feature>
<accession>A0A381SDG0</accession>
<feature type="transmembrane region" description="Helical" evidence="6">
    <location>
        <begin position="76"/>
        <end position="99"/>
    </location>
</feature>
<evidence type="ECO:0000256" key="3">
    <source>
        <dbReference type="ARBA" id="ARBA00022692"/>
    </source>
</evidence>
<evidence type="ECO:0000256" key="2">
    <source>
        <dbReference type="ARBA" id="ARBA00022475"/>
    </source>
</evidence>
<dbReference type="PANTHER" id="PTHR43370">
    <property type="entry name" value="SUGAR ABC TRANSPORTER INTEGRAL MEMBRANE PROTEIN-RELATED"/>
    <property type="match status" value="1"/>
</dbReference>
<feature type="transmembrane region" description="Helical" evidence="6">
    <location>
        <begin position="46"/>
        <end position="64"/>
    </location>
</feature>
<feature type="transmembrane region" description="Helical" evidence="6">
    <location>
        <begin position="233"/>
        <end position="253"/>
    </location>
</feature>
<protein>
    <recommendedName>
        <fullName evidence="8">ABC transporter permease</fullName>
    </recommendedName>
</protein>
<feature type="transmembrane region" description="Helical" evidence="6">
    <location>
        <begin position="111"/>
        <end position="132"/>
    </location>
</feature>
<feature type="transmembrane region" description="Helical" evidence="6">
    <location>
        <begin position="179"/>
        <end position="200"/>
    </location>
</feature>